<dbReference type="SUPFAM" id="SSF47473">
    <property type="entry name" value="EF-hand"/>
    <property type="match status" value="1"/>
</dbReference>
<evidence type="ECO:0000313" key="10">
    <source>
        <dbReference type="EMBL" id="VGO15682.1"/>
    </source>
</evidence>
<protein>
    <submittedName>
        <fullName evidence="10">Choline-sulfatase</fullName>
    </submittedName>
</protein>
<feature type="domain" description="EF-hand" evidence="9">
    <location>
        <begin position="40"/>
        <end position="75"/>
    </location>
</feature>
<evidence type="ECO:0000256" key="7">
    <source>
        <dbReference type="SAM" id="MobiDB-lite"/>
    </source>
</evidence>
<reference evidence="10 11" key="1">
    <citation type="submission" date="2019-04" db="EMBL/GenBank/DDBJ databases">
        <authorList>
            <person name="Van Vliet M D."/>
        </authorList>
    </citation>
    <scope>NUCLEOTIDE SEQUENCE [LARGE SCALE GENOMIC DNA]</scope>
    <source>
        <strain evidence="10 11">F1</strain>
    </source>
</reference>
<accession>A0A6C2U6I0</accession>
<dbReference type="EMBL" id="CAAHFG010000002">
    <property type="protein sequence ID" value="VGO15682.1"/>
    <property type="molecule type" value="Genomic_DNA"/>
</dbReference>
<dbReference type="AlphaFoldDB" id="A0A6C2U6I0"/>
<feature type="chain" id="PRO_5028800655" evidence="8">
    <location>
        <begin position="19"/>
        <end position="560"/>
    </location>
</feature>
<evidence type="ECO:0000259" key="9">
    <source>
        <dbReference type="PROSITE" id="PS50222"/>
    </source>
</evidence>
<proteinExistence type="inferred from homology"/>
<keyword evidence="6" id="KW-0106">Calcium</keyword>
<feature type="region of interest" description="Disordered" evidence="7">
    <location>
        <begin position="530"/>
        <end position="560"/>
    </location>
</feature>
<keyword evidence="11" id="KW-1185">Reference proteome</keyword>
<dbReference type="Gene3D" id="1.10.238.10">
    <property type="entry name" value="EF-hand"/>
    <property type="match status" value="1"/>
</dbReference>
<evidence type="ECO:0000313" key="11">
    <source>
        <dbReference type="Proteomes" id="UP000366872"/>
    </source>
</evidence>
<dbReference type="InterPro" id="IPR000917">
    <property type="entry name" value="Sulfatase_N"/>
</dbReference>
<dbReference type="PROSITE" id="PS50222">
    <property type="entry name" value="EF_HAND_2"/>
    <property type="match status" value="1"/>
</dbReference>
<evidence type="ECO:0000256" key="1">
    <source>
        <dbReference type="ARBA" id="ARBA00001913"/>
    </source>
</evidence>
<feature type="compositionally biased region" description="Polar residues" evidence="7">
    <location>
        <begin position="212"/>
        <end position="223"/>
    </location>
</feature>
<dbReference type="InterPro" id="IPR018247">
    <property type="entry name" value="EF_Hand_1_Ca_BS"/>
</dbReference>
<dbReference type="GO" id="GO:0004065">
    <property type="term" value="F:arylsulfatase activity"/>
    <property type="evidence" value="ECO:0007669"/>
    <property type="project" value="TreeGrafter"/>
</dbReference>
<dbReference type="PROSITE" id="PS00523">
    <property type="entry name" value="SULFATASE_1"/>
    <property type="match status" value="1"/>
</dbReference>
<dbReference type="PANTHER" id="PTHR42693">
    <property type="entry name" value="ARYLSULFATASE FAMILY MEMBER"/>
    <property type="match status" value="1"/>
</dbReference>
<organism evidence="10 11">
    <name type="scientific">Pontiella desulfatans</name>
    <dbReference type="NCBI Taxonomy" id="2750659"/>
    <lineage>
        <taxon>Bacteria</taxon>
        <taxon>Pseudomonadati</taxon>
        <taxon>Kiritimatiellota</taxon>
        <taxon>Kiritimatiellia</taxon>
        <taxon>Kiritimatiellales</taxon>
        <taxon>Pontiellaceae</taxon>
        <taxon>Pontiella</taxon>
    </lineage>
</organism>
<keyword evidence="3" id="KW-0479">Metal-binding</keyword>
<dbReference type="Pfam" id="PF00884">
    <property type="entry name" value="Sulfatase"/>
    <property type="match status" value="1"/>
</dbReference>
<keyword evidence="5" id="KW-0378">Hydrolase</keyword>
<dbReference type="Gene3D" id="3.40.720.10">
    <property type="entry name" value="Alkaline Phosphatase, subunit A"/>
    <property type="match status" value="1"/>
</dbReference>
<dbReference type="Pfam" id="PF13202">
    <property type="entry name" value="EF-hand_5"/>
    <property type="match status" value="2"/>
</dbReference>
<comment type="similarity">
    <text evidence="2">Belongs to the sulfatase family.</text>
</comment>
<sequence>MKKYLIPMLALAAATASAVSDQVTGDATPDRHRTEQSVGKQGPSAQRLFTRFDANQDGKITEDEFRGPIQRFILLDLDSDGTITPEEAAAAPAPPNRGGRETRPSEAAPQQAPGINRAKAADGLPNIVFVYADDMGWTGTSLAMIAGDAASKSDFYLTPNLEKLAAKGMVFSQAYSPASLCTPSRAAVLTGKTPAEVHITTPGGGRSDNTRKLTTPQQAGQLSTDFPTIGTHLQAEGYATALLGKWHIGQGDDAGMYGFDYHDGATGNETHGSESDPKEIFSLTERGIKFMKQQVEAGRPFYLQLSHYAVHSPIETLKESGDKFEKLPAGKRHSDSQNAGMAWDLDTSLGTLMTAVADLGIARNTYLVFMSDNGAPGSPRRPNNQPLNAGKGTLYEGGIRVPLVISGPGIAPGTRSDIAVTGCDLMPTFCDWVGIDPGQVDGTSAAPLLTGKTKSIAREKPLLFHYPHYGQGPQKPQTAIIEGDFKLLKHWEDERYELFNLSRDIGEQDDLSTSNPEKLKELVAKMERRLKETDAQLPTPNPDYDPSKDQAQARGKRNRK</sequence>
<dbReference type="InterPro" id="IPR011992">
    <property type="entry name" value="EF-hand-dom_pair"/>
</dbReference>
<feature type="region of interest" description="Disordered" evidence="7">
    <location>
        <begin position="85"/>
        <end position="119"/>
    </location>
</feature>
<dbReference type="SUPFAM" id="SSF53649">
    <property type="entry name" value="Alkaline phosphatase-like"/>
    <property type="match status" value="1"/>
</dbReference>
<evidence type="ECO:0000256" key="3">
    <source>
        <dbReference type="ARBA" id="ARBA00022723"/>
    </source>
</evidence>
<evidence type="ECO:0000256" key="6">
    <source>
        <dbReference type="ARBA" id="ARBA00022837"/>
    </source>
</evidence>
<gene>
    <name evidence="10" type="primary">betC_73</name>
    <name evidence="10" type="ORF">PDESU_04267</name>
</gene>
<feature type="region of interest" description="Disordered" evidence="7">
    <location>
        <begin position="196"/>
        <end position="223"/>
    </location>
</feature>
<dbReference type="PANTHER" id="PTHR42693:SF42">
    <property type="entry name" value="ARYLSULFATASE G"/>
    <property type="match status" value="1"/>
</dbReference>
<evidence type="ECO:0000256" key="2">
    <source>
        <dbReference type="ARBA" id="ARBA00008779"/>
    </source>
</evidence>
<comment type="cofactor">
    <cofactor evidence="1">
        <name>Ca(2+)</name>
        <dbReference type="ChEBI" id="CHEBI:29108"/>
    </cofactor>
</comment>
<name>A0A6C2U6I0_PONDE</name>
<dbReference type="InterPro" id="IPR024607">
    <property type="entry name" value="Sulfatase_CS"/>
</dbReference>
<dbReference type="RefSeq" id="WP_168442473.1">
    <property type="nucleotide sequence ID" value="NZ_CAAHFG010000002.1"/>
</dbReference>
<dbReference type="InterPro" id="IPR017850">
    <property type="entry name" value="Alkaline_phosphatase_core_sf"/>
</dbReference>
<dbReference type="Gene3D" id="3.30.1120.10">
    <property type="match status" value="1"/>
</dbReference>
<evidence type="ECO:0000256" key="8">
    <source>
        <dbReference type="SAM" id="SignalP"/>
    </source>
</evidence>
<dbReference type="InterPro" id="IPR002048">
    <property type="entry name" value="EF_hand_dom"/>
</dbReference>
<dbReference type="PROSITE" id="PS00018">
    <property type="entry name" value="EF_HAND_1"/>
    <property type="match status" value="1"/>
</dbReference>
<keyword evidence="4 8" id="KW-0732">Signal</keyword>
<evidence type="ECO:0000256" key="5">
    <source>
        <dbReference type="ARBA" id="ARBA00022801"/>
    </source>
</evidence>
<dbReference type="InterPro" id="IPR050738">
    <property type="entry name" value="Sulfatase"/>
</dbReference>
<feature type="region of interest" description="Disordered" evidence="7">
    <location>
        <begin position="22"/>
        <end position="45"/>
    </location>
</feature>
<feature type="signal peptide" evidence="8">
    <location>
        <begin position="1"/>
        <end position="18"/>
    </location>
</feature>
<dbReference type="Proteomes" id="UP000366872">
    <property type="component" value="Unassembled WGS sequence"/>
</dbReference>
<evidence type="ECO:0000256" key="4">
    <source>
        <dbReference type="ARBA" id="ARBA00022729"/>
    </source>
</evidence>
<dbReference type="CDD" id="cd16144">
    <property type="entry name" value="ARS_like"/>
    <property type="match status" value="1"/>
</dbReference>
<dbReference type="GO" id="GO:0005509">
    <property type="term" value="F:calcium ion binding"/>
    <property type="evidence" value="ECO:0007669"/>
    <property type="project" value="InterPro"/>
</dbReference>